<feature type="chain" id="PRO_5040362803" evidence="2">
    <location>
        <begin position="20"/>
        <end position="243"/>
    </location>
</feature>
<keyword evidence="2" id="KW-0732">Signal</keyword>
<evidence type="ECO:0000256" key="2">
    <source>
        <dbReference type="SAM" id="SignalP"/>
    </source>
</evidence>
<dbReference type="EMBL" id="CP090167">
    <property type="protein sequence ID" value="UJO18065.1"/>
    <property type="molecule type" value="Genomic_DNA"/>
</dbReference>
<proteinExistence type="predicted"/>
<evidence type="ECO:0000313" key="3">
    <source>
        <dbReference type="EMBL" id="UJO18065.1"/>
    </source>
</evidence>
<dbReference type="KEGG" id="ffu:CLAFUR5_06227"/>
<feature type="compositionally biased region" description="Low complexity" evidence="1">
    <location>
        <begin position="114"/>
        <end position="135"/>
    </location>
</feature>
<dbReference type="OrthoDB" id="5143362at2759"/>
<gene>
    <name evidence="3" type="ORF">CLAFUR5_06227</name>
</gene>
<name>A0A9Q8LIE4_PASFU</name>
<feature type="region of interest" description="Disordered" evidence="1">
    <location>
        <begin position="114"/>
        <end position="149"/>
    </location>
</feature>
<feature type="signal peptide" evidence="2">
    <location>
        <begin position="1"/>
        <end position="19"/>
    </location>
</feature>
<dbReference type="Proteomes" id="UP000756132">
    <property type="component" value="Chromosome 5"/>
</dbReference>
<evidence type="ECO:0000313" key="4">
    <source>
        <dbReference type="Proteomes" id="UP000756132"/>
    </source>
</evidence>
<organism evidence="3 4">
    <name type="scientific">Passalora fulva</name>
    <name type="common">Tomato leaf mold</name>
    <name type="synonym">Cladosporium fulvum</name>
    <dbReference type="NCBI Taxonomy" id="5499"/>
    <lineage>
        <taxon>Eukaryota</taxon>
        <taxon>Fungi</taxon>
        <taxon>Dikarya</taxon>
        <taxon>Ascomycota</taxon>
        <taxon>Pezizomycotina</taxon>
        <taxon>Dothideomycetes</taxon>
        <taxon>Dothideomycetidae</taxon>
        <taxon>Mycosphaerellales</taxon>
        <taxon>Mycosphaerellaceae</taxon>
        <taxon>Fulvia</taxon>
    </lineage>
</organism>
<reference evidence="3" key="2">
    <citation type="journal article" date="2022" name="Microb. Genom.">
        <title>A chromosome-scale genome assembly of the tomato pathogen Cladosporium fulvum reveals a compartmentalized genome architecture and the presence of a dispensable chromosome.</title>
        <authorList>
            <person name="Zaccaron A.Z."/>
            <person name="Chen L.H."/>
            <person name="Samaras A."/>
            <person name="Stergiopoulos I."/>
        </authorList>
    </citation>
    <scope>NUCLEOTIDE SEQUENCE</scope>
    <source>
        <strain evidence="3">Race5_Kim</strain>
    </source>
</reference>
<dbReference type="AlphaFoldDB" id="A0A9Q8LIE4"/>
<reference evidence="3" key="1">
    <citation type="submission" date="2021-12" db="EMBL/GenBank/DDBJ databases">
        <authorList>
            <person name="Zaccaron A."/>
            <person name="Stergiopoulos I."/>
        </authorList>
    </citation>
    <scope>NUCLEOTIDE SEQUENCE</scope>
    <source>
        <strain evidence="3">Race5_Kim</strain>
    </source>
</reference>
<dbReference type="RefSeq" id="XP_047762431.1">
    <property type="nucleotide sequence ID" value="XM_047905375.1"/>
</dbReference>
<protein>
    <submittedName>
        <fullName evidence="3">Uncharacterized protein</fullName>
    </submittedName>
</protein>
<keyword evidence="4" id="KW-1185">Reference proteome</keyword>
<accession>A0A9Q8LIE4</accession>
<sequence>MKTPSILTLACAATAAAQSATVVIEASHGGAGQGLANTTITVPLNQRYTDSALDTVSNLYLTGADGVPLDSITCTPHRNGNLTGAGGLPFTSTQPSSLSTNTVQVGSLFCNSTDSSTSSSSSASSASTTSTASSTQTVPGVLPPVVTDSTTRGANATSILLTTVSGSQSTASPSTITSTAIVSGSDGPQTSVFTSVVNGEATATASGPPSLNTDSQGAATAIGSGDRSVLGAAVFLLGLMALL</sequence>
<dbReference type="GeneID" id="71986105"/>
<evidence type="ECO:0000256" key="1">
    <source>
        <dbReference type="SAM" id="MobiDB-lite"/>
    </source>
</evidence>